<dbReference type="PANTHER" id="PTHR48070:SF6">
    <property type="entry name" value="ESTERASE OVCA2"/>
    <property type="match status" value="1"/>
</dbReference>
<dbReference type="GO" id="GO:0005634">
    <property type="term" value="C:nucleus"/>
    <property type="evidence" value="ECO:0007669"/>
    <property type="project" value="TreeGrafter"/>
</dbReference>
<dbReference type="Proteomes" id="UP000772434">
    <property type="component" value="Unassembled WGS sequence"/>
</dbReference>
<dbReference type="GO" id="GO:0005737">
    <property type="term" value="C:cytoplasm"/>
    <property type="evidence" value="ECO:0007669"/>
    <property type="project" value="TreeGrafter"/>
</dbReference>
<dbReference type="InterPro" id="IPR005645">
    <property type="entry name" value="FSH-like_dom"/>
</dbReference>
<organism evidence="4 5">
    <name type="scientific">Rhodocollybia butyracea</name>
    <dbReference type="NCBI Taxonomy" id="206335"/>
    <lineage>
        <taxon>Eukaryota</taxon>
        <taxon>Fungi</taxon>
        <taxon>Dikarya</taxon>
        <taxon>Basidiomycota</taxon>
        <taxon>Agaricomycotina</taxon>
        <taxon>Agaricomycetes</taxon>
        <taxon>Agaricomycetidae</taxon>
        <taxon>Agaricales</taxon>
        <taxon>Marasmiineae</taxon>
        <taxon>Omphalotaceae</taxon>
        <taxon>Rhodocollybia</taxon>
    </lineage>
</organism>
<protein>
    <submittedName>
        <fullName evidence="4">Serine hydrolase FSH</fullName>
    </submittedName>
</protein>
<evidence type="ECO:0000256" key="1">
    <source>
        <dbReference type="ARBA" id="ARBA00022801"/>
    </source>
</evidence>
<dbReference type="PANTHER" id="PTHR48070">
    <property type="entry name" value="ESTERASE OVCA2"/>
    <property type="match status" value="1"/>
</dbReference>
<dbReference type="SUPFAM" id="SSF53474">
    <property type="entry name" value="alpha/beta-Hydrolases"/>
    <property type="match status" value="1"/>
</dbReference>
<dbReference type="Pfam" id="PF03959">
    <property type="entry name" value="FSH1"/>
    <property type="match status" value="1"/>
</dbReference>
<name>A0A9P5UGH5_9AGAR</name>
<dbReference type="GO" id="GO:0016787">
    <property type="term" value="F:hydrolase activity"/>
    <property type="evidence" value="ECO:0007669"/>
    <property type="project" value="UniProtKB-KW"/>
</dbReference>
<sequence>MSFVQKRVLCLHGYSQNASMLSKKIYQQLAAVQLQCPDIEMIFFDAPHILQPVDLPAPSQMGYFAGFDSEPPPKEPQRGWWKTQNVHVITAGLEVTLASLKDILKKRGKFDGVLGFSQGAVLAALLSGLLEKPQMYPSFLEDGKALHPPFEFCICVAGYKPLDPLGASLVTPDFKTPTLHILGHNDIVVTPERAQSLIDVSFNGRVEYHDGGHFIPTKTAWRKFLADYIRNPTGDVPSPNGAKHHGSADSRPSTPSTPILD</sequence>
<dbReference type="Gene3D" id="3.40.50.1820">
    <property type="entry name" value="alpha/beta hydrolase"/>
    <property type="match status" value="1"/>
</dbReference>
<dbReference type="InterPro" id="IPR050593">
    <property type="entry name" value="LovG"/>
</dbReference>
<gene>
    <name evidence="4" type="ORF">BDP27DRAFT_1396723</name>
</gene>
<evidence type="ECO:0000259" key="3">
    <source>
        <dbReference type="Pfam" id="PF03959"/>
    </source>
</evidence>
<keyword evidence="5" id="KW-1185">Reference proteome</keyword>
<feature type="domain" description="Serine hydrolase" evidence="3">
    <location>
        <begin position="2"/>
        <end position="223"/>
    </location>
</feature>
<accession>A0A9P5UGH5</accession>
<keyword evidence="1 4" id="KW-0378">Hydrolase</keyword>
<feature type="compositionally biased region" description="Polar residues" evidence="2">
    <location>
        <begin position="250"/>
        <end position="261"/>
    </location>
</feature>
<reference evidence="4" key="1">
    <citation type="submission" date="2020-11" db="EMBL/GenBank/DDBJ databases">
        <authorList>
            <consortium name="DOE Joint Genome Institute"/>
            <person name="Ahrendt S."/>
            <person name="Riley R."/>
            <person name="Andreopoulos W."/>
            <person name="Labutti K."/>
            <person name="Pangilinan J."/>
            <person name="Ruiz-Duenas F.J."/>
            <person name="Barrasa J.M."/>
            <person name="Sanchez-Garcia M."/>
            <person name="Camarero S."/>
            <person name="Miyauchi S."/>
            <person name="Serrano A."/>
            <person name="Linde D."/>
            <person name="Babiker R."/>
            <person name="Drula E."/>
            <person name="Ayuso-Fernandez I."/>
            <person name="Pacheco R."/>
            <person name="Padilla G."/>
            <person name="Ferreira P."/>
            <person name="Barriuso J."/>
            <person name="Kellner H."/>
            <person name="Castanera R."/>
            <person name="Alfaro M."/>
            <person name="Ramirez L."/>
            <person name="Pisabarro A.G."/>
            <person name="Kuo A."/>
            <person name="Tritt A."/>
            <person name="Lipzen A."/>
            <person name="He G."/>
            <person name="Yan M."/>
            <person name="Ng V."/>
            <person name="Cullen D."/>
            <person name="Martin F."/>
            <person name="Rosso M.-N."/>
            <person name="Henrissat B."/>
            <person name="Hibbett D."/>
            <person name="Martinez A.T."/>
            <person name="Grigoriev I.V."/>
        </authorList>
    </citation>
    <scope>NUCLEOTIDE SEQUENCE</scope>
    <source>
        <strain evidence="4">AH 40177</strain>
    </source>
</reference>
<proteinExistence type="predicted"/>
<dbReference type="OrthoDB" id="2094269at2759"/>
<comment type="caution">
    <text evidence="4">The sequence shown here is derived from an EMBL/GenBank/DDBJ whole genome shotgun (WGS) entry which is preliminary data.</text>
</comment>
<dbReference type="InterPro" id="IPR029058">
    <property type="entry name" value="AB_hydrolase_fold"/>
</dbReference>
<evidence type="ECO:0000313" key="4">
    <source>
        <dbReference type="EMBL" id="KAF9078391.1"/>
    </source>
</evidence>
<evidence type="ECO:0000313" key="5">
    <source>
        <dbReference type="Proteomes" id="UP000772434"/>
    </source>
</evidence>
<evidence type="ECO:0000256" key="2">
    <source>
        <dbReference type="SAM" id="MobiDB-lite"/>
    </source>
</evidence>
<dbReference type="EMBL" id="JADNRY010000001">
    <property type="protein sequence ID" value="KAF9078391.1"/>
    <property type="molecule type" value="Genomic_DNA"/>
</dbReference>
<dbReference type="AlphaFoldDB" id="A0A9P5UGH5"/>
<feature type="region of interest" description="Disordered" evidence="2">
    <location>
        <begin position="235"/>
        <end position="261"/>
    </location>
</feature>